<sequence length="59" mass="6286">MEASSSPWPLAAVEEAHHALDQGQFRSGRPVQEQGGDALRTAEVRVQVAAGAAVSRSEW</sequence>
<comment type="caution">
    <text evidence="2">The sequence shown here is derived from an EMBL/GenBank/DDBJ whole genome shotgun (WGS) entry which is preliminary data.</text>
</comment>
<evidence type="ECO:0000256" key="1">
    <source>
        <dbReference type="SAM" id="MobiDB-lite"/>
    </source>
</evidence>
<accession>A0ABP6J2Z1</accession>
<evidence type="ECO:0000313" key="3">
    <source>
        <dbReference type="Proteomes" id="UP001501102"/>
    </source>
</evidence>
<dbReference type="Proteomes" id="UP001501102">
    <property type="component" value="Unassembled WGS sequence"/>
</dbReference>
<evidence type="ECO:0000313" key="2">
    <source>
        <dbReference type="EMBL" id="GAA2918937.1"/>
    </source>
</evidence>
<reference evidence="3" key="1">
    <citation type="journal article" date="2019" name="Int. J. Syst. Evol. Microbiol.">
        <title>The Global Catalogue of Microorganisms (GCM) 10K type strain sequencing project: providing services to taxonomists for standard genome sequencing and annotation.</title>
        <authorList>
            <consortium name="The Broad Institute Genomics Platform"/>
            <consortium name="The Broad Institute Genome Sequencing Center for Infectious Disease"/>
            <person name="Wu L."/>
            <person name="Ma J."/>
        </authorList>
    </citation>
    <scope>NUCLEOTIDE SEQUENCE [LARGE SCALE GENOMIC DNA]</scope>
    <source>
        <strain evidence="3">JCM 4087</strain>
    </source>
</reference>
<dbReference type="EMBL" id="BAAAXZ010000052">
    <property type="protein sequence ID" value="GAA2918937.1"/>
    <property type="molecule type" value="Genomic_DNA"/>
</dbReference>
<feature type="region of interest" description="Disordered" evidence="1">
    <location>
        <begin position="15"/>
        <end position="36"/>
    </location>
</feature>
<proteinExistence type="predicted"/>
<gene>
    <name evidence="2" type="ORF">GCM10020221_13970</name>
</gene>
<protein>
    <submittedName>
        <fullName evidence="2">Uncharacterized protein</fullName>
    </submittedName>
</protein>
<name>A0ABP6J2Z1_STRTU</name>
<keyword evidence="3" id="KW-1185">Reference proteome</keyword>
<organism evidence="2 3">
    <name type="scientific">Streptomyces thioluteus</name>
    <dbReference type="NCBI Taxonomy" id="66431"/>
    <lineage>
        <taxon>Bacteria</taxon>
        <taxon>Bacillati</taxon>
        <taxon>Actinomycetota</taxon>
        <taxon>Actinomycetes</taxon>
        <taxon>Kitasatosporales</taxon>
        <taxon>Streptomycetaceae</taxon>
        <taxon>Streptomyces</taxon>
    </lineage>
</organism>